<evidence type="ECO:0000313" key="5">
    <source>
        <dbReference type="Proteomes" id="UP001367676"/>
    </source>
</evidence>
<feature type="region of interest" description="Disordered" evidence="1">
    <location>
        <begin position="273"/>
        <end position="302"/>
    </location>
</feature>
<proteinExistence type="predicted"/>
<feature type="signal peptide" evidence="2">
    <location>
        <begin position="1"/>
        <end position="20"/>
    </location>
</feature>
<dbReference type="AlphaFoldDB" id="A0AAN9Y930"/>
<evidence type="ECO:0000313" key="4">
    <source>
        <dbReference type="EMBL" id="KAK7604698.1"/>
    </source>
</evidence>
<feature type="domain" description="DUF4773" evidence="3">
    <location>
        <begin position="205"/>
        <end position="266"/>
    </location>
</feature>
<dbReference type="Pfam" id="PF15998">
    <property type="entry name" value="DUF4773"/>
    <property type="match status" value="2"/>
</dbReference>
<evidence type="ECO:0000256" key="2">
    <source>
        <dbReference type="SAM" id="SignalP"/>
    </source>
</evidence>
<dbReference type="PANTHER" id="PTHR36299:SF2">
    <property type="entry name" value="DUF4773 DOMAIN-CONTAINING PROTEIN"/>
    <property type="match status" value="1"/>
</dbReference>
<feature type="chain" id="PRO_5042847678" description="DUF4773 domain-containing protein" evidence="2">
    <location>
        <begin position="21"/>
        <end position="302"/>
    </location>
</feature>
<sequence length="302" mass="33450">MMATSKRAFLFLTWLTLVAGNSSDQQKYLKNELYKSIFSEKEIFFNPANNEPVPLISQSTSTQLRDSKGVYGWLPCSCESEICTCCVDIRIQTLNSLDRGCVTIRASGDNSSIMTELLLNSIPMVQERLSSSAPMAFIFFGPPAALALQTSKPPPNIRGRKKAINLSLSANLSFPLLILSKLLNALISRLTAGLTAGSEKKCFDDPSPLCSPFPRLPFIAGCVKFNRIRTDKGHLRGCAKLEVRVTGTDAILWDMQFSCFKIGTDGIIFVNPNKNKEKPKPVKESIKEPIKKPMKKPNEQCH</sequence>
<comment type="caution">
    <text evidence="4">The sequence shown here is derived from an EMBL/GenBank/DDBJ whole genome shotgun (WGS) entry which is preliminary data.</text>
</comment>
<evidence type="ECO:0000256" key="1">
    <source>
        <dbReference type="SAM" id="MobiDB-lite"/>
    </source>
</evidence>
<feature type="compositionally biased region" description="Basic and acidic residues" evidence="1">
    <location>
        <begin position="274"/>
        <end position="302"/>
    </location>
</feature>
<name>A0AAN9Y930_9HEMI</name>
<reference evidence="4 5" key="1">
    <citation type="submission" date="2024-03" db="EMBL/GenBank/DDBJ databases">
        <title>Adaptation during the transition from Ophiocordyceps entomopathogen to insect associate is accompanied by gene loss and intensified selection.</title>
        <authorList>
            <person name="Ward C.M."/>
            <person name="Onetto C.A."/>
            <person name="Borneman A.R."/>
        </authorList>
    </citation>
    <scope>NUCLEOTIDE SEQUENCE [LARGE SCALE GENOMIC DNA]</scope>
    <source>
        <strain evidence="4">AWRI1</strain>
        <tissue evidence="4">Single Adult Female</tissue>
    </source>
</reference>
<keyword evidence="5" id="KW-1185">Reference proteome</keyword>
<dbReference type="EMBL" id="JBBCAQ010000003">
    <property type="protein sequence ID" value="KAK7604698.1"/>
    <property type="molecule type" value="Genomic_DNA"/>
</dbReference>
<feature type="domain" description="DUF4773" evidence="3">
    <location>
        <begin position="75"/>
        <end position="136"/>
    </location>
</feature>
<evidence type="ECO:0000259" key="3">
    <source>
        <dbReference type="Pfam" id="PF15998"/>
    </source>
</evidence>
<accession>A0AAN9Y930</accession>
<protein>
    <recommendedName>
        <fullName evidence="3">DUF4773 domain-containing protein</fullName>
    </recommendedName>
</protein>
<keyword evidence="2" id="KW-0732">Signal</keyword>
<organism evidence="4 5">
    <name type="scientific">Parthenolecanium corni</name>
    <dbReference type="NCBI Taxonomy" id="536013"/>
    <lineage>
        <taxon>Eukaryota</taxon>
        <taxon>Metazoa</taxon>
        <taxon>Ecdysozoa</taxon>
        <taxon>Arthropoda</taxon>
        <taxon>Hexapoda</taxon>
        <taxon>Insecta</taxon>
        <taxon>Pterygota</taxon>
        <taxon>Neoptera</taxon>
        <taxon>Paraneoptera</taxon>
        <taxon>Hemiptera</taxon>
        <taxon>Sternorrhyncha</taxon>
        <taxon>Coccoidea</taxon>
        <taxon>Coccidae</taxon>
        <taxon>Parthenolecanium</taxon>
    </lineage>
</organism>
<dbReference type="InterPro" id="IPR031941">
    <property type="entry name" value="DUF4773"/>
</dbReference>
<dbReference type="PANTHER" id="PTHR36299">
    <property type="entry name" value="AGAP008005-PA"/>
    <property type="match status" value="1"/>
</dbReference>
<gene>
    <name evidence="4" type="ORF">V9T40_005884</name>
</gene>
<dbReference type="Proteomes" id="UP001367676">
    <property type="component" value="Unassembled WGS sequence"/>
</dbReference>